<dbReference type="CDD" id="cd00093">
    <property type="entry name" value="HTH_XRE"/>
    <property type="match status" value="1"/>
</dbReference>
<dbReference type="SMART" id="SM00530">
    <property type="entry name" value="HTH_XRE"/>
    <property type="match status" value="1"/>
</dbReference>
<proteinExistence type="predicted"/>
<dbReference type="Gene3D" id="1.10.260.40">
    <property type="entry name" value="lambda repressor-like DNA-binding domains"/>
    <property type="match status" value="1"/>
</dbReference>
<dbReference type="Pfam" id="PF14394">
    <property type="entry name" value="DUF4423"/>
    <property type="match status" value="1"/>
</dbReference>
<reference evidence="2 3" key="1">
    <citation type="submission" date="2016-03" db="EMBL/GenBank/DDBJ databases">
        <authorList>
            <person name="Ploux O."/>
        </authorList>
    </citation>
    <scope>NUCLEOTIDE SEQUENCE [LARGE SCALE GENOMIC DNA]</scope>
    <source>
        <strain evidence="2 3">EC13</strain>
    </source>
</reference>
<dbReference type="SUPFAM" id="SSF47413">
    <property type="entry name" value="lambda repressor-like DNA-binding domains"/>
    <property type="match status" value="1"/>
</dbReference>
<dbReference type="Proteomes" id="UP000075799">
    <property type="component" value="Unassembled WGS sequence"/>
</dbReference>
<organism evidence="2 3">
    <name type="scientific">Bdellovibrio bacteriovorus</name>
    <dbReference type="NCBI Taxonomy" id="959"/>
    <lineage>
        <taxon>Bacteria</taxon>
        <taxon>Pseudomonadati</taxon>
        <taxon>Bdellovibrionota</taxon>
        <taxon>Bdellovibrionia</taxon>
        <taxon>Bdellovibrionales</taxon>
        <taxon>Pseudobdellovibrionaceae</taxon>
        <taxon>Bdellovibrio</taxon>
    </lineage>
</organism>
<dbReference type="InterPro" id="IPR001387">
    <property type="entry name" value="Cro/C1-type_HTH"/>
</dbReference>
<feature type="domain" description="HTH cro/C1-type" evidence="1">
    <location>
        <begin position="8"/>
        <end position="68"/>
    </location>
</feature>
<dbReference type="InterPro" id="IPR011873">
    <property type="entry name" value="CHP02147"/>
</dbReference>
<dbReference type="EMBL" id="LUKD01000008">
    <property type="protein sequence ID" value="KYG62788.1"/>
    <property type="molecule type" value="Genomic_DNA"/>
</dbReference>
<dbReference type="AlphaFoldDB" id="A0A162FYK2"/>
<evidence type="ECO:0000313" key="3">
    <source>
        <dbReference type="Proteomes" id="UP000075799"/>
    </source>
</evidence>
<dbReference type="RefSeq" id="WP_063209137.1">
    <property type="nucleotide sequence ID" value="NZ_LUKD01000008.1"/>
</dbReference>
<dbReference type="NCBIfam" id="TIGR02147">
    <property type="entry name" value="Fsuc_second"/>
    <property type="match status" value="1"/>
</dbReference>
<comment type="caution">
    <text evidence="2">The sequence shown here is derived from an EMBL/GenBank/DDBJ whole genome shotgun (WGS) entry which is preliminary data.</text>
</comment>
<sequence length="240" mass="27572">MRKQFPQFLKKLLKERQSRNERYSKRAFAKHCGVSIGQLNDYLSGRRMCTEKTAKKILANLNLPDKQAEAFQSPESWEASKAHRLSSERFEIISDPIHFAFLALTTATDFVLKPDWIAEKLKISKDKVDKILHNLKSVGLIEVVDKKVVIHHEHVITTLDVPSEALRASHKKSLSRIISQLDTVPVEKRDVCSVSVCIDPKKLPLVKKRVLKFVEKTARFLEAGEKKEVYEINVQVFPWS</sequence>
<protein>
    <recommendedName>
        <fullName evidence="1">HTH cro/C1-type domain-containing protein</fullName>
    </recommendedName>
</protein>
<dbReference type="InterPro" id="IPR025537">
    <property type="entry name" value="DUF4423"/>
</dbReference>
<dbReference type="OrthoDB" id="2306294at2"/>
<evidence type="ECO:0000313" key="2">
    <source>
        <dbReference type="EMBL" id="KYG62788.1"/>
    </source>
</evidence>
<gene>
    <name evidence="2" type="ORF">AZI87_16055</name>
</gene>
<dbReference type="InterPro" id="IPR010982">
    <property type="entry name" value="Lambda_DNA-bd_dom_sf"/>
</dbReference>
<name>A0A162FYK2_BDEBC</name>
<accession>A0A162FYK2</accession>
<dbReference type="GO" id="GO:0003677">
    <property type="term" value="F:DNA binding"/>
    <property type="evidence" value="ECO:0007669"/>
    <property type="project" value="InterPro"/>
</dbReference>
<evidence type="ECO:0000259" key="1">
    <source>
        <dbReference type="SMART" id="SM00530"/>
    </source>
</evidence>